<gene>
    <name evidence="1" type="ORF">FHY64_17650</name>
</gene>
<keyword evidence="2" id="KW-1185">Reference proteome</keyword>
<evidence type="ECO:0000313" key="2">
    <source>
        <dbReference type="Proteomes" id="UP000314011"/>
    </source>
</evidence>
<dbReference type="Proteomes" id="UP000314011">
    <property type="component" value="Unassembled WGS sequence"/>
</dbReference>
<sequence>MRHPHVLTLLIAGTIGLSACSKPDGEAEVNRALNDLNVIDESNLNDVMLQAADPNEAVAYFNRTLQEQPERVDLQRGLASSLTRAGRSTEAVPAWERVVASSAATDDDRVNLADALIRSNDWDRAETVLDGIPPTHETYRRYRLEAMVADSNEEWDKADSFYETAVGLTTTPAAVLNNWGYSKLSRGDYSGAERLFGDAITHDQTMFTAKNNLALARGAQRNYELPVIPMSQTERAQLLHTLALAAIKQNDVATGRSLLREAIDTHPQHFEAAVRSLRALEDNVQN</sequence>
<proteinExistence type="predicted"/>
<dbReference type="AlphaFoldDB" id="A0A5C5GA94"/>
<comment type="caution">
    <text evidence="1">The sequence shown here is derived from an EMBL/GenBank/DDBJ whole genome shotgun (WGS) entry which is preliminary data.</text>
</comment>
<reference evidence="1 2" key="1">
    <citation type="submission" date="2019-06" db="EMBL/GenBank/DDBJ databases">
        <title>Genome of new Rhodobacteraceae sp. SM1903.</title>
        <authorList>
            <person name="Ren X."/>
        </authorList>
    </citation>
    <scope>NUCLEOTIDE SEQUENCE [LARGE SCALE GENOMIC DNA]</scope>
    <source>
        <strain evidence="1 2">SM1903</strain>
    </source>
</reference>
<dbReference type="Gene3D" id="1.25.40.10">
    <property type="entry name" value="Tetratricopeptide repeat domain"/>
    <property type="match status" value="2"/>
</dbReference>
<protein>
    <submittedName>
        <fullName evidence="1">Tetratricopeptide repeat protein</fullName>
    </submittedName>
</protein>
<dbReference type="SUPFAM" id="SSF48452">
    <property type="entry name" value="TPR-like"/>
    <property type="match status" value="1"/>
</dbReference>
<evidence type="ECO:0000313" key="1">
    <source>
        <dbReference type="EMBL" id="TNY30928.1"/>
    </source>
</evidence>
<dbReference type="PROSITE" id="PS51257">
    <property type="entry name" value="PROKAR_LIPOPROTEIN"/>
    <property type="match status" value="1"/>
</dbReference>
<accession>A0A5C5GA94</accession>
<organism evidence="1 2">
    <name type="scientific">Pelagovum pacificum</name>
    <dbReference type="NCBI Taxonomy" id="2588711"/>
    <lineage>
        <taxon>Bacteria</taxon>
        <taxon>Pseudomonadati</taxon>
        <taxon>Pseudomonadota</taxon>
        <taxon>Alphaproteobacteria</taxon>
        <taxon>Rhodobacterales</taxon>
        <taxon>Paracoccaceae</taxon>
        <taxon>Pelagovum</taxon>
    </lineage>
</organism>
<dbReference type="RefSeq" id="WP_140197194.1">
    <property type="nucleotide sequence ID" value="NZ_CP065915.1"/>
</dbReference>
<dbReference type="OrthoDB" id="7819234at2"/>
<dbReference type="EMBL" id="VFFF01000003">
    <property type="protein sequence ID" value="TNY30928.1"/>
    <property type="molecule type" value="Genomic_DNA"/>
</dbReference>
<name>A0A5C5GA94_9RHOB</name>
<dbReference type="Pfam" id="PF13432">
    <property type="entry name" value="TPR_16"/>
    <property type="match status" value="1"/>
</dbReference>
<dbReference type="InterPro" id="IPR011990">
    <property type="entry name" value="TPR-like_helical_dom_sf"/>
</dbReference>